<dbReference type="AlphaFoldDB" id="A0A926URK4"/>
<feature type="transmembrane region" description="Helical" evidence="1">
    <location>
        <begin position="32"/>
        <end position="59"/>
    </location>
</feature>
<dbReference type="InterPro" id="IPR012902">
    <property type="entry name" value="N_methyl_site"/>
</dbReference>
<keyword evidence="1" id="KW-0812">Transmembrane</keyword>
<dbReference type="RefSeq" id="WP_190349077.1">
    <property type="nucleotide sequence ID" value="NZ_JACJPY010000002.1"/>
</dbReference>
<keyword evidence="3" id="KW-1185">Reference proteome</keyword>
<keyword evidence="1" id="KW-0472">Membrane</keyword>
<dbReference type="PROSITE" id="PS00409">
    <property type="entry name" value="PROKAR_NTER_METHYL"/>
    <property type="match status" value="1"/>
</dbReference>
<dbReference type="EMBL" id="JACJPY010000002">
    <property type="protein sequence ID" value="MBD2148735.1"/>
    <property type="molecule type" value="Genomic_DNA"/>
</dbReference>
<evidence type="ECO:0008006" key="4">
    <source>
        <dbReference type="Google" id="ProtNLM"/>
    </source>
</evidence>
<gene>
    <name evidence="2" type="ORF">H6F44_01130</name>
</gene>
<proteinExistence type="predicted"/>
<evidence type="ECO:0000313" key="2">
    <source>
        <dbReference type="EMBL" id="MBD2148735.1"/>
    </source>
</evidence>
<reference evidence="2" key="1">
    <citation type="journal article" date="2015" name="ISME J.">
        <title>Draft Genome Sequence of Streptomyces incarnatus NRRL8089, which Produces the Nucleoside Antibiotic Sinefungin.</title>
        <authorList>
            <person name="Oshima K."/>
            <person name="Hattori M."/>
            <person name="Shimizu H."/>
            <person name="Fukuda K."/>
            <person name="Nemoto M."/>
            <person name="Inagaki K."/>
            <person name="Tamura T."/>
        </authorList>
    </citation>
    <scope>NUCLEOTIDE SEQUENCE</scope>
    <source>
        <strain evidence="2">FACHB-1277</strain>
    </source>
</reference>
<accession>A0A926URK4</accession>
<evidence type="ECO:0000313" key="3">
    <source>
        <dbReference type="Proteomes" id="UP000631421"/>
    </source>
</evidence>
<protein>
    <recommendedName>
        <fullName evidence="4">Prepilin-type N-terminal cleavage/methylation domain-containing protein</fullName>
    </recommendedName>
</protein>
<organism evidence="2 3">
    <name type="scientific">Pseudanabaena cinerea FACHB-1277</name>
    <dbReference type="NCBI Taxonomy" id="2949581"/>
    <lineage>
        <taxon>Bacteria</taxon>
        <taxon>Bacillati</taxon>
        <taxon>Cyanobacteriota</taxon>
        <taxon>Cyanophyceae</taxon>
        <taxon>Pseudanabaenales</taxon>
        <taxon>Pseudanabaenaceae</taxon>
        <taxon>Pseudanabaena</taxon>
        <taxon>Pseudanabaena cinerea</taxon>
    </lineage>
</organism>
<evidence type="ECO:0000256" key="1">
    <source>
        <dbReference type="SAM" id="Phobius"/>
    </source>
</evidence>
<reference evidence="2" key="2">
    <citation type="submission" date="2020-08" db="EMBL/GenBank/DDBJ databases">
        <authorList>
            <person name="Chen M."/>
            <person name="Teng W."/>
            <person name="Zhao L."/>
            <person name="Hu C."/>
            <person name="Zhou Y."/>
            <person name="Han B."/>
            <person name="Song L."/>
            <person name="Shu W."/>
        </authorList>
    </citation>
    <scope>NUCLEOTIDE SEQUENCE</scope>
    <source>
        <strain evidence="2">FACHB-1277</strain>
    </source>
</reference>
<comment type="caution">
    <text evidence="2">The sequence shown here is derived from an EMBL/GenBank/DDBJ whole genome shotgun (WGS) entry which is preliminary data.</text>
</comment>
<sequence length="461" mass="50084">MKSWFRRLFLKIAAIANKPSKRRSKLRRDRHLVAGFTLIELLVSALIASFMVVVMLSFLTGVLESDRKETAKSNAQEELQSAIAYIADDLQEAMYIYGAEGIAGINAQLPHMQTNTQCTSSNCTPILVFWKRTSFDPNSTLQTRKLGCMPYKDFAACESNNATTNPFQSAFGREIYGYSLVAYYLKNDTNLGSSSWSNTARILRWELKDGYPWYCSTGGTITDTANCPTTIAFNRDGGTPSALVSSNNPAISPAATDDSDYFIPPDKGFNRPDFSSATSILSWRKFTDYKLDNNPPSVLPARPATEFVPLVDFMDDTAYNVNQGGNNDAGTASTATAALRIPIGKNVTIAGVVTNPDCDDPSIGVGNTNPVTASNAAGTFTQRVPADFTSTTANPAGLSSFYACVAPNNTTVRLFLRGNALARLGDRPQPRNFRQPTTANTAFFPTANVRSFGRSAIGITR</sequence>
<dbReference type="Proteomes" id="UP000631421">
    <property type="component" value="Unassembled WGS sequence"/>
</dbReference>
<keyword evidence="1" id="KW-1133">Transmembrane helix</keyword>
<name>A0A926URK4_9CYAN</name>